<sequence length="823" mass="93421">MEHHQFSKPAPLFDRYSASVYCLSALNHTSLVGDNKPGVRQWRVTVDVYGHIGSPSSLDDRNTRRHLLFSYQPLTTIIASTITSSSPELMNTTLTHYSIILIFTVRPHQLLRPSSSEKVRVNNEAASFSSVVERNDNMVIPRRPRPTRDTISLPNPVVGRLMTVPRPTLATSIATAYSLKNMSRSPRPSCPGQQTPGLLTASSRPSGAHNIPLPSSRPQDIPLPASSSTLASTSYATSYAGTDSFMSGATILAQAAILPGNNTTEEEGESSTAVVDRKNDPRFRSPEAYLGLPVGEIVEGPEYFLHPWHRVMKESTDFPFFMFNAIRYPAKSLNQAAAEAFPWEHVETIRDPWVNDGKLMRYDDFVGHCVEQPCDDVSKLDKGKLFGFTHELDGWLDFLHEDTTHYVKSIKDIQAQVDALQARVKEIHLANGKIYEELSSLRHKLKRVRGLNVLVGTQRFLAQARENELKMQQEENNNKCQELLFEIAKQFHEYELIVGKALYLDSIHVSDLHRADAKRQADDKANQEEQRRLMSFIKLQSQKYVEEEAKRQHKQAKARATSAKKDKAKGKGKGRATAAADFDREDDDNNNNNEDDTLLADLELTEPQTLFAAGQMLDPMCAAPHDNSRKVPAWFPIFDAQQIVPLRSSKPHDRFYELMVKFAELHQKAKEEKKKEEEEGAPTKKKPLSNIVDEFHDPHPEWPTSWKREHGGWWLCDTSAKATAPEKACKLCPAARRQAIREERENMARGIYPEDDEDEEGNVRTAKEQYDEIKEAMDLAMAQAQVKEVEWLRGEVRSLDEEAKRVRKWKEMSFEEKRKLGFH</sequence>
<dbReference type="Proteomes" id="UP000001805">
    <property type="component" value="Chromosome 4, Linkage Group IV"/>
</dbReference>
<dbReference type="GeneID" id="23569672"/>
<feature type="compositionally biased region" description="Acidic residues" evidence="1">
    <location>
        <begin position="583"/>
        <end position="595"/>
    </location>
</feature>
<feature type="compositionally biased region" description="Polar residues" evidence="1">
    <location>
        <begin position="180"/>
        <end position="205"/>
    </location>
</feature>
<feature type="region of interest" description="Disordered" evidence="1">
    <location>
        <begin position="669"/>
        <end position="693"/>
    </location>
</feature>
<dbReference type="VEuPathDB" id="FungiDB:NCU16820"/>
<feature type="region of interest" description="Disordered" evidence="1">
    <location>
        <begin position="180"/>
        <end position="225"/>
    </location>
</feature>
<evidence type="ECO:0000313" key="2">
    <source>
        <dbReference type="EMBL" id="ESA42968.1"/>
    </source>
</evidence>
<evidence type="ECO:0000256" key="1">
    <source>
        <dbReference type="SAM" id="MobiDB-lite"/>
    </source>
</evidence>
<gene>
    <name evidence="2" type="ORF">NCU16820</name>
</gene>
<feature type="region of interest" description="Disordered" evidence="1">
    <location>
        <begin position="547"/>
        <end position="595"/>
    </location>
</feature>
<keyword evidence="3" id="KW-1185">Reference proteome</keyword>
<dbReference type="AlphaFoldDB" id="V5IMF1"/>
<protein>
    <submittedName>
        <fullName evidence="2">Uncharacterized protein</fullName>
    </submittedName>
</protein>
<proteinExistence type="predicted"/>
<evidence type="ECO:0000313" key="3">
    <source>
        <dbReference type="Proteomes" id="UP000001805"/>
    </source>
</evidence>
<organism evidence="2 3">
    <name type="scientific">Neurospora crassa (strain ATCC 24698 / 74-OR23-1A / CBS 708.71 / DSM 1257 / FGSC 987)</name>
    <dbReference type="NCBI Taxonomy" id="367110"/>
    <lineage>
        <taxon>Eukaryota</taxon>
        <taxon>Fungi</taxon>
        <taxon>Dikarya</taxon>
        <taxon>Ascomycota</taxon>
        <taxon>Pezizomycotina</taxon>
        <taxon>Sordariomycetes</taxon>
        <taxon>Sordariomycetidae</taxon>
        <taxon>Sordariales</taxon>
        <taxon>Sordariaceae</taxon>
        <taxon>Neurospora</taxon>
    </lineage>
</organism>
<reference evidence="2 3" key="1">
    <citation type="journal article" date="2003" name="Nature">
        <title>The genome sequence of the filamentous fungus Neurospora crassa.</title>
        <authorList>
            <person name="Galagan J.E."/>
            <person name="Calvo S.E."/>
            <person name="Borkovich K.A."/>
            <person name="Selker E.U."/>
            <person name="Read N.D."/>
            <person name="Jaffe D."/>
            <person name="FitzHugh W."/>
            <person name="Ma L.J."/>
            <person name="Smirnov S."/>
            <person name="Purcell S."/>
            <person name="Rehman B."/>
            <person name="Elkins T."/>
            <person name="Engels R."/>
            <person name="Wang S."/>
            <person name="Nielsen C.B."/>
            <person name="Butler J."/>
            <person name="Endrizzi M."/>
            <person name="Qui D."/>
            <person name="Ianakiev P."/>
            <person name="Bell-Pedersen D."/>
            <person name="Nelson M.A."/>
            <person name="Werner-Washburne M."/>
            <person name="Selitrennikoff C.P."/>
            <person name="Kinsey J.A."/>
            <person name="Braun E.L."/>
            <person name="Zelter A."/>
            <person name="Schulte U."/>
            <person name="Kothe G.O."/>
            <person name="Jedd G."/>
            <person name="Mewes W."/>
            <person name="Staben C."/>
            <person name="Marcotte E."/>
            <person name="Greenberg D."/>
            <person name="Roy A."/>
            <person name="Foley K."/>
            <person name="Naylor J."/>
            <person name="Stange-Thomann N."/>
            <person name="Barrett R."/>
            <person name="Gnerre S."/>
            <person name="Kamal M."/>
            <person name="Kamvysselis M."/>
            <person name="Mauceli E."/>
            <person name="Bielke C."/>
            <person name="Rudd S."/>
            <person name="Frishman D."/>
            <person name="Krystofova S."/>
            <person name="Rasmussen C."/>
            <person name="Metzenberg R.L."/>
            <person name="Perkins D.D."/>
            <person name="Kroken S."/>
            <person name="Cogoni C."/>
            <person name="Macino G."/>
            <person name="Catcheside D."/>
            <person name="Li W."/>
            <person name="Pratt R.J."/>
            <person name="Osmani S.A."/>
            <person name="DeSouza C.P."/>
            <person name="Glass L."/>
            <person name="Orbach M.J."/>
            <person name="Berglund J.A."/>
            <person name="Voelker R."/>
            <person name="Yarden O."/>
            <person name="Plamann M."/>
            <person name="Seiler S."/>
            <person name="Dunlap J."/>
            <person name="Radford A."/>
            <person name="Aramayo R."/>
            <person name="Natvig D.O."/>
            <person name="Alex L.A."/>
            <person name="Mannhaupt G."/>
            <person name="Ebbole D.J."/>
            <person name="Freitag M."/>
            <person name="Paulsen I."/>
            <person name="Sachs M.S."/>
            <person name="Lander E.S."/>
            <person name="Nusbaum C."/>
            <person name="Birren B."/>
        </authorList>
    </citation>
    <scope>NUCLEOTIDE SEQUENCE [LARGE SCALE GENOMIC DNA]</scope>
    <source>
        <strain evidence="3">ATCC 24698 / 74-OR23-1A / CBS 708.71 / DSM 1257 / FGSC 987</strain>
    </source>
</reference>
<accession>V5IMF1</accession>
<dbReference type="RefSeq" id="XP_011394407.1">
    <property type="nucleotide sequence ID" value="XM_011396105.1"/>
</dbReference>
<dbReference type="OrthoDB" id="4582167at2759"/>
<dbReference type="KEGG" id="ncr:NCU16820"/>
<dbReference type="InParanoid" id="V5IMF1"/>
<name>V5IMF1_NEUCR</name>
<dbReference type="EMBL" id="CM002239">
    <property type="protein sequence ID" value="ESA42968.1"/>
    <property type="molecule type" value="Genomic_DNA"/>
</dbReference>
<dbReference type="SMR" id="V5IMF1"/>